<feature type="transmembrane region" description="Helical" evidence="7">
    <location>
        <begin position="284"/>
        <end position="303"/>
    </location>
</feature>
<dbReference type="AlphaFoldDB" id="A0AAV2YWJ4"/>
<dbReference type="InterPro" id="IPR052221">
    <property type="entry name" value="SLC35F_Transporter"/>
</dbReference>
<dbReference type="EMBL" id="DAKRPA010000100">
    <property type="protein sequence ID" value="DAZ98686.1"/>
    <property type="molecule type" value="Genomic_DNA"/>
</dbReference>
<dbReference type="GO" id="GO:0016020">
    <property type="term" value="C:membrane"/>
    <property type="evidence" value="ECO:0007669"/>
    <property type="project" value="UniProtKB-SubCell"/>
</dbReference>
<keyword evidence="4 7" id="KW-0812">Transmembrane</keyword>
<comment type="similarity">
    <text evidence="2">Belongs to the SLC35F solute transporter family.</text>
</comment>
<feature type="transmembrane region" description="Helical" evidence="7">
    <location>
        <begin position="229"/>
        <end position="251"/>
    </location>
</feature>
<reference evidence="8" key="1">
    <citation type="submission" date="2022-11" db="EMBL/GenBank/DDBJ databases">
        <authorList>
            <person name="Morgan W.R."/>
            <person name="Tartar A."/>
        </authorList>
    </citation>
    <scope>NUCLEOTIDE SEQUENCE</scope>
    <source>
        <strain evidence="8">ARSEF 373</strain>
    </source>
</reference>
<proteinExistence type="inferred from homology"/>
<comment type="subcellular location">
    <subcellularLocation>
        <location evidence="1">Membrane</location>
        <topology evidence="1">Multi-pass membrane protein</topology>
    </subcellularLocation>
</comment>
<sequence length="338" mass="37999">MNIQRSTQEFQLLCFGFGQAIMLLNACTGILSKYLSNAGTSVPTLQSTFVYVLLAGIYIPLRLWRRQRPTGVKWWFYALLGFVDVEANYCAVKAFNYANFATLGLLLNLTIPFVTLFTYVFLKTRYRMLHYVGALVAITGSVVIFVSDYSSSADTGMSRAFKGDLMAVAAAAMYATSNVMFQSVVMVRDMNSNIEALGMMGFFAMLFSGIQVAVTERGTINESNWTGPVYGYIAGYVLVMVTFYTITSVFLRWAESLMFNLNLLTAPIFTVFASYYFFNESVKSLYWLALVLFYVGLFIYCVVPPPEQQMARPQNEDVEYEFAKFPVAESVDKEESAV</sequence>
<feature type="transmembrane region" description="Helical" evidence="7">
    <location>
        <begin position="75"/>
        <end position="95"/>
    </location>
</feature>
<dbReference type="PANTHER" id="PTHR14233:SF4">
    <property type="entry name" value="SOLUTE CARRIER FAMILY 35 MEMBER F2"/>
    <property type="match status" value="1"/>
</dbReference>
<evidence type="ECO:0000256" key="3">
    <source>
        <dbReference type="ARBA" id="ARBA00022448"/>
    </source>
</evidence>
<protein>
    <recommendedName>
        <fullName evidence="10">Drug/Metabolite Transporter (DMT) Superfamily</fullName>
    </recommendedName>
</protein>
<evidence type="ECO:0000256" key="2">
    <source>
        <dbReference type="ARBA" id="ARBA00007863"/>
    </source>
</evidence>
<keyword evidence="9" id="KW-1185">Reference proteome</keyword>
<feature type="transmembrane region" description="Helical" evidence="7">
    <location>
        <begin position="101"/>
        <end position="122"/>
    </location>
</feature>
<organism evidence="8 9">
    <name type="scientific">Lagenidium giganteum</name>
    <dbReference type="NCBI Taxonomy" id="4803"/>
    <lineage>
        <taxon>Eukaryota</taxon>
        <taxon>Sar</taxon>
        <taxon>Stramenopiles</taxon>
        <taxon>Oomycota</taxon>
        <taxon>Peronosporomycetes</taxon>
        <taxon>Pythiales</taxon>
        <taxon>Pythiaceae</taxon>
    </lineage>
</organism>
<keyword evidence="3" id="KW-0813">Transport</keyword>
<keyword evidence="6 7" id="KW-0472">Membrane</keyword>
<evidence type="ECO:0000313" key="9">
    <source>
        <dbReference type="Proteomes" id="UP001146120"/>
    </source>
</evidence>
<accession>A0AAV2YWJ4</accession>
<feature type="transmembrane region" description="Helical" evidence="7">
    <location>
        <begin position="44"/>
        <end position="63"/>
    </location>
</feature>
<evidence type="ECO:0000256" key="1">
    <source>
        <dbReference type="ARBA" id="ARBA00004141"/>
    </source>
</evidence>
<feature type="transmembrane region" description="Helical" evidence="7">
    <location>
        <begin position="194"/>
        <end position="214"/>
    </location>
</feature>
<reference evidence="8" key="2">
    <citation type="journal article" date="2023" name="Microbiol Resour">
        <title>Decontamination and Annotation of the Draft Genome Sequence of the Oomycete Lagenidium giganteum ARSEF 373.</title>
        <authorList>
            <person name="Morgan W.R."/>
            <person name="Tartar A."/>
        </authorList>
    </citation>
    <scope>NUCLEOTIDE SEQUENCE</scope>
    <source>
        <strain evidence="8">ARSEF 373</strain>
    </source>
</reference>
<evidence type="ECO:0000256" key="4">
    <source>
        <dbReference type="ARBA" id="ARBA00022692"/>
    </source>
</evidence>
<evidence type="ECO:0000256" key="5">
    <source>
        <dbReference type="ARBA" id="ARBA00022989"/>
    </source>
</evidence>
<dbReference type="SUPFAM" id="SSF103481">
    <property type="entry name" value="Multidrug resistance efflux transporter EmrE"/>
    <property type="match status" value="1"/>
</dbReference>
<comment type="caution">
    <text evidence="8">The sequence shown here is derived from an EMBL/GenBank/DDBJ whole genome shotgun (WGS) entry which is preliminary data.</text>
</comment>
<name>A0AAV2YWJ4_9STRA</name>
<feature type="transmembrane region" description="Helical" evidence="7">
    <location>
        <begin position="258"/>
        <end position="278"/>
    </location>
</feature>
<evidence type="ECO:0008006" key="10">
    <source>
        <dbReference type="Google" id="ProtNLM"/>
    </source>
</evidence>
<evidence type="ECO:0000256" key="6">
    <source>
        <dbReference type="ARBA" id="ARBA00023136"/>
    </source>
</evidence>
<dbReference type="PANTHER" id="PTHR14233">
    <property type="entry name" value="DUF914-RELATED"/>
    <property type="match status" value="1"/>
</dbReference>
<feature type="transmembrane region" description="Helical" evidence="7">
    <location>
        <begin position="166"/>
        <end position="187"/>
    </location>
</feature>
<dbReference type="Proteomes" id="UP001146120">
    <property type="component" value="Unassembled WGS sequence"/>
</dbReference>
<feature type="transmembrane region" description="Helical" evidence="7">
    <location>
        <begin position="12"/>
        <end position="32"/>
    </location>
</feature>
<evidence type="ECO:0000313" key="8">
    <source>
        <dbReference type="EMBL" id="DAZ98686.1"/>
    </source>
</evidence>
<feature type="transmembrane region" description="Helical" evidence="7">
    <location>
        <begin position="129"/>
        <end position="146"/>
    </location>
</feature>
<keyword evidence="5 7" id="KW-1133">Transmembrane helix</keyword>
<evidence type="ECO:0000256" key="7">
    <source>
        <dbReference type="SAM" id="Phobius"/>
    </source>
</evidence>
<dbReference type="Pfam" id="PF06027">
    <property type="entry name" value="SLC35F"/>
    <property type="match status" value="1"/>
</dbReference>
<gene>
    <name evidence="8" type="ORF">N0F65_008812</name>
</gene>
<dbReference type="InterPro" id="IPR009262">
    <property type="entry name" value="SLC35_F1/F2/F6"/>
</dbReference>
<dbReference type="InterPro" id="IPR037185">
    <property type="entry name" value="EmrE-like"/>
</dbReference>
<dbReference type="GO" id="GO:0022857">
    <property type="term" value="F:transmembrane transporter activity"/>
    <property type="evidence" value="ECO:0007669"/>
    <property type="project" value="InterPro"/>
</dbReference>